<proteinExistence type="predicted"/>
<dbReference type="Gramene" id="ONI24898">
    <property type="protein sequence ID" value="ONI24898"/>
    <property type="gene ID" value="PRUPE_2G268100"/>
</dbReference>
<protein>
    <submittedName>
        <fullName evidence="1">Uncharacterized protein</fullName>
    </submittedName>
</protein>
<evidence type="ECO:0000313" key="1">
    <source>
        <dbReference type="EMBL" id="ONI24898.1"/>
    </source>
</evidence>
<reference evidence="1 2" key="1">
    <citation type="journal article" date="2013" name="Nat. Genet.">
        <title>The high-quality draft genome of peach (Prunus persica) identifies unique patterns of genetic diversity, domestication and genome evolution.</title>
        <authorList>
            <consortium name="International Peach Genome Initiative"/>
            <person name="Verde I."/>
            <person name="Abbott A.G."/>
            <person name="Scalabrin S."/>
            <person name="Jung S."/>
            <person name="Shu S."/>
            <person name="Marroni F."/>
            <person name="Zhebentyayeva T."/>
            <person name="Dettori M.T."/>
            <person name="Grimwood J."/>
            <person name="Cattonaro F."/>
            <person name="Zuccolo A."/>
            <person name="Rossini L."/>
            <person name="Jenkins J."/>
            <person name="Vendramin E."/>
            <person name="Meisel L.A."/>
            <person name="Decroocq V."/>
            <person name="Sosinski B."/>
            <person name="Prochnik S."/>
            <person name="Mitros T."/>
            <person name="Policriti A."/>
            <person name="Cipriani G."/>
            <person name="Dondini L."/>
            <person name="Ficklin S."/>
            <person name="Goodstein D.M."/>
            <person name="Xuan P."/>
            <person name="Del Fabbro C."/>
            <person name="Aramini V."/>
            <person name="Copetti D."/>
            <person name="Gonzalez S."/>
            <person name="Horner D.S."/>
            <person name="Falchi R."/>
            <person name="Lucas S."/>
            <person name="Mica E."/>
            <person name="Maldonado J."/>
            <person name="Lazzari B."/>
            <person name="Bielenberg D."/>
            <person name="Pirona R."/>
            <person name="Miculan M."/>
            <person name="Barakat A."/>
            <person name="Testolin R."/>
            <person name="Stella A."/>
            <person name="Tartarini S."/>
            <person name="Tonutti P."/>
            <person name="Arus P."/>
            <person name="Orellana A."/>
            <person name="Wells C."/>
            <person name="Main D."/>
            <person name="Vizzotto G."/>
            <person name="Silva H."/>
            <person name="Salamini F."/>
            <person name="Schmutz J."/>
            <person name="Morgante M."/>
            <person name="Rokhsar D.S."/>
        </authorList>
    </citation>
    <scope>NUCLEOTIDE SEQUENCE [LARGE SCALE GENOMIC DNA]</scope>
    <source>
        <strain evidence="2">cv. Nemared</strain>
    </source>
</reference>
<dbReference type="Proteomes" id="UP000006882">
    <property type="component" value="Chromosome G2"/>
</dbReference>
<accession>A0A251QM72</accession>
<dbReference type="AlphaFoldDB" id="A0A251QM72"/>
<keyword evidence="2" id="KW-1185">Reference proteome</keyword>
<dbReference type="EMBL" id="CM007652">
    <property type="protein sequence ID" value="ONI24898.1"/>
    <property type="molecule type" value="Genomic_DNA"/>
</dbReference>
<evidence type="ECO:0000313" key="2">
    <source>
        <dbReference type="Proteomes" id="UP000006882"/>
    </source>
</evidence>
<name>A0A251QM72_PRUPE</name>
<gene>
    <name evidence="1" type="ORF">PRUPE_2G268100</name>
</gene>
<sequence length="84" mass="9583">MASARRRTTFFLMSESKFLWDIKPAYMHFECVCPHVTPKLTNLINVTSRRIPLTKFKLVENQSLTTSSVAGRIGSEILCPCLSY</sequence>
<organism evidence="1 2">
    <name type="scientific">Prunus persica</name>
    <name type="common">Peach</name>
    <name type="synonym">Amygdalus persica</name>
    <dbReference type="NCBI Taxonomy" id="3760"/>
    <lineage>
        <taxon>Eukaryota</taxon>
        <taxon>Viridiplantae</taxon>
        <taxon>Streptophyta</taxon>
        <taxon>Embryophyta</taxon>
        <taxon>Tracheophyta</taxon>
        <taxon>Spermatophyta</taxon>
        <taxon>Magnoliopsida</taxon>
        <taxon>eudicotyledons</taxon>
        <taxon>Gunneridae</taxon>
        <taxon>Pentapetalae</taxon>
        <taxon>rosids</taxon>
        <taxon>fabids</taxon>
        <taxon>Rosales</taxon>
        <taxon>Rosaceae</taxon>
        <taxon>Amygdaloideae</taxon>
        <taxon>Amygdaleae</taxon>
        <taxon>Prunus</taxon>
    </lineage>
</organism>